<protein>
    <submittedName>
        <fullName evidence="1">Uncharacterized protein</fullName>
    </submittedName>
</protein>
<reference evidence="1 2" key="1">
    <citation type="submission" date="2021-06" db="EMBL/GenBank/DDBJ databases">
        <title>Caerostris darwini draft genome.</title>
        <authorList>
            <person name="Kono N."/>
            <person name="Arakawa K."/>
        </authorList>
    </citation>
    <scope>NUCLEOTIDE SEQUENCE [LARGE SCALE GENOMIC DNA]</scope>
</reference>
<proteinExistence type="predicted"/>
<accession>A0AAV4SWF8</accession>
<evidence type="ECO:0000313" key="1">
    <source>
        <dbReference type="EMBL" id="GIY37634.1"/>
    </source>
</evidence>
<dbReference type="EMBL" id="BPLQ01008474">
    <property type="protein sequence ID" value="GIY37634.1"/>
    <property type="molecule type" value="Genomic_DNA"/>
</dbReference>
<gene>
    <name evidence="1" type="ORF">CDAR_537761</name>
</gene>
<comment type="caution">
    <text evidence="1">The sequence shown here is derived from an EMBL/GenBank/DDBJ whole genome shotgun (WGS) entry which is preliminary data.</text>
</comment>
<keyword evidence="2" id="KW-1185">Reference proteome</keyword>
<sequence length="80" mass="8824">MSVLCADKCEVEKKKEECGARKDVCEMDGFEAMCSTEHRTLIQSGRRKLLTNGEVSCHLSHAPPLYMKQQGAGTTRGGSY</sequence>
<name>A0AAV4SWF8_9ARAC</name>
<organism evidence="1 2">
    <name type="scientific">Caerostris darwini</name>
    <dbReference type="NCBI Taxonomy" id="1538125"/>
    <lineage>
        <taxon>Eukaryota</taxon>
        <taxon>Metazoa</taxon>
        <taxon>Ecdysozoa</taxon>
        <taxon>Arthropoda</taxon>
        <taxon>Chelicerata</taxon>
        <taxon>Arachnida</taxon>
        <taxon>Araneae</taxon>
        <taxon>Araneomorphae</taxon>
        <taxon>Entelegynae</taxon>
        <taxon>Araneoidea</taxon>
        <taxon>Araneidae</taxon>
        <taxon>Caerostris</taxon>
    </lineage>
</organism>
<dbReference type="Proteomes" id="UP001054837">
    <property type="component" value="Unassembled WGS sequence"/>
</dbReference>
<evidence type="ECO:0000313" key="2">
    <source>
        <dbReference type="Proteomes" id="UP001054837"/>
    </source>
</evidence>
<dbReference type="AlphaFoldDB" id="A0AAV4SWF8"/>